<keyword evidence="2" id="KW-0732">Signal</keyword>
<proteinExistence type="predicted"/>
<dbReference type="Proteomes" id="UP001590950">
    <property type="component" value="Unassembled WGS sequence"/>
</dbReference>
<reference evidence="3 4" key="1">
    <citation type="submission" date="2024-09" db="EMBL/GenBank/DDBJ databases">
        <title>Rethinking Asexuality: The Enigmatic Case of Functional Sexual Genes in Lepraria (Stereocaulaceae).</title>
        <authorList>
            <person name="Doellman M."/>
            <person name="Sun Y."/>
            <person name="Barcenas-Pena A."/>
            <person name="Lumbsch H.T."/>
            <person name="Grewe F."/>
        </authorList>
    </citation>
    <scope>NUCLEOTIDE SEQUENCE [LARGE SCALE GENOMIC DNA]</scope>
    <source>
        <strain evidence="3 4">Mercado 3170</strain>
    </source>
</reference>
<sequence length="545" mass="58753">MTKRSTLFVLAVQMAFALGLPQSPSPVARDDPDAPLIASVSAAVASASLKPYATPLTSGEIKEWGAYGDSFTAGIGSNGLADYDGYSQSCSRYKQAYPNQMNADGRWPGDPAQRTLNFGACSGNVIKDVHDKQLTDSAPVDYNNFGKPQLAVMTVGGNDLGFETAINACIIRAHGYPSIPDCNSVLTGIENKIDDLGFQGSLDELFLSLVVKGRVNGGANPPESFQLYVNGYVPFWNEVDEGCNTISWEWWWTTTDHLLTTDLRKRMNDIVKALNFQIKRSAFRLANEGVFYVEGFQDSYTDHQFCDPKADTNLAKPISPNTWFWASDSPWNGGEGPTSSSDYSLPQAILNALVPDAGQRASITTNKQSPSDFNVAFKSQEAFEAALDGLKNNSDPSIAAIPEAWRRIFHPKGTAYAHHSDVNLNTVLANRNGQAAAAAPTHPPPPPPPPPDADICGDWYKVVLDYFEIRGVSFDPDKFGADGAGLKKQIEGCGKLTKWSFTYTPNDPRFAWFAHGQLPLGTKACVGRAVVSAGGEGPDGCTGSG</sequence>
<organism evidence="3 4">
    <name type="scientific">Stereocaulon virgatum</name>
    <dbReference type="NCBI Taxonomy" id="373712"/>
    <lineage>
        <taxon>Eukaryota</taxon>
        <taxon>Fungi</taxon>
        <taxon>Dikarya</taxon>
        <taxon>Ascomycota</taxon>
        <taxon>Pezizomycotina</taxon>
        <taxon>Lecanoromycetes</taxon>
        <taxon>OSLEUM clade</taxon>
        <taxon>Lecanoromycetidae</taxon>
        <taxon>Lecanorales</taxon>
        <taxon>Lecanorineae</taxon>
        <taxon>Stereocaulaceae</taxon>
        <taxon>Stereocaulon</taxon>
    </lineage>
</organism>
<gene>
    <name evidence="3" type="ORF">N7G274_001898</name>
</gene>
<dbReference type="InterPro" id="IPR036514">
    <property type="entry name" value="SGNH_hydro_sf"/>
</dbReference>
<evidence type="ECO:0000256" key="2">
    <source>
        <dbReference type="SAM" id="SignalP"/>
    </source>
</evidence>
<dbReference type="Gene3D" id="3.40.50.1110">
    <property type="entry name" value="SGNH hydrolase"/>
    <property type="match status" value="1"/>
</dbReference>
<dbReference type="EMBL" id="JBEFKJ010000006">
    <property type="protein sequence ID" value="KAL2045470.1"/>
    <property type="molecule type" value="Genomic_DNA"/>
</dbReference>
<evidence type="ECO:0000313" key="3">
    <source>
        <dbReference type="EMBL" id="KAL2045470.1"/>
    </source>
</evidence>
<evidence type="ECO:0000313" key="4">
    <source>
        <dbReference type="Proteomes" id="UP001590950"/>
    </source>
</evidence>
<protein>
    <recommendedName>
        <fullName evidence="5">SGNH hydrolase-type esterase domain-containing protein</fullName>
    </recommendedName>
</protein>
<evidence type="ECO:0000256" key="1">
    <source>
        <dbReference type="SAM" id="MobiDB-lite"/>
    </source>
</evidence>
<keyword evidence="4" id="KW-1185">Reference proteome</keyword>
<feature type="region of interest" description="Disordered" evidence="1">
    <location>
        <begin position="433"/>
        <end position="453"/>
    </location>
</feature>
<accession>A0ABR4AI93</accession>
<dbReference type="PANTHER" id="PTHR37981:SF1">
    <property type="entry name" value="SGNH HYDROLASE-TYPE ESTERASE DOMAIN-CONTAINING PROTEIN"/>
    <property type="match status" value="1"/>
</dbReference>
<dbReference type="SUPFAM" id="SSF52266">
    <property type="entry name" value="SGNH hydrolase"/>
    <property type="match status" value="1"/>
</dbReference>
<feature type="signal peptide" evidence="2">
    <location>
        <begin position="1"/>
        <end position="19"/>
    </location>
</feature>
<comment type="caution">
    <text evidence="3">The sequence shown here is derived from an EMBL/GenBank/DDBJ whole genome shotgun (WGS) entry which is preliminary data.</text>
</comment>
<name>A0ABR4AI93_9LECA</name>
<feature type="compositionally biased region" description="Pro residues" evidence="1">
    <location>
        <begin position="441"/>
        <end position="452"/>
    </location>
</feature>
<feature type="chain" id="PRO_5047247720" description="SGNH hydrolase-type esterase domain-containing protein" evidence="2">
    <location>
        <begin position="20"/>
        <end position="545"/>
    </location>
</feature>
<dbReference type="PANTHER" id="PTHR37981">
    <property type="entry name" value="LIPASE 2"/>
    <property type="match status" value="1"/>
</dbReference>
<evidence type="ECO:0008006" key="5">
    <source>
        <dbReference type="Google" id="ProtNLM"/>
    </source>
</evidence>
<dbReference type="InterPro" id="IPR037460">
    <property type="entry name" value="SEST-like"/>
</dbReference>